<reference evidence="2 3" key="1">
    <citation type="submission" date="2018-01" db="EMBL/GenBank/DDBJ databases">
        <title>The draft genome sequence of Cohaesibacter sp. H1304.</title>
        <authorList>
            <person name="Wang N.-N."/>
            <person name="Du Z.-J."/>
        </authorList>
    </citation>
    <scope>NUCLEOTIDE SEQUENCE [LARGE SCALE GENOMIC DNA]</scope>
    <source>
        <strain evidence="2 3">H1304</strain>
    </source>
</reference>
<proteinExistence type="predicted"/>
<gene>
    <name evidence="2" type="ORF">C0081_22615</name>
</gene>
<dbReference type="Proteomes" id="UP000234881">
    <property type="component" value="Unassembled WGS sequence"/>
</dbReference>
<evidence type="ECO:0000313" key="3">
    <source>
        <dbReference type="Proteomes" id="UP000234881"/>
    </source>
</evidence>
<keyword evidence="3" id="KW-1185">Reference proteome</keyword>
<accession>A0A2N5XKR6</accession>
<feature type="compositionally biased region" description="Polar residues" evidence="1">
    <location>
        <begin position="53"/>
        <end position="62"/>
    </location>
</feature>
<evidence type="ECO:0000256" key="1">
    <source>
        <dbReference type="SAM" id="MobiDB-lite"/>
    </source>
</evidence>
<name>A0A2N5XKR6_9HYPH</name>
<dbReference type="EMBL" id="PKUQ01000055">
    <property type="protein sequence ID" value="PLW75084.1"/>
    <property type="molecule type" value="Genomic_DNA"/>
</dbReference>
<dbReference type="PROSITE" id="PS51257">
    <property type="entry name" value="PROKAR_LIPOPROTEIN"/>
    <property type="match status" value="1"/>
</dbReference>
<feature type="region of interest" description="Disordered" evidence="1">
    <location>
        <begin position="42"/>
        <end position="62"/>
    </location>
</feature>
<sequence>MLAKWTVELVSKPLLGHNLGFACLYNGLAPYASFTGAADQIVGSSDTNDEPQQKGTTYRTAP</sequence>
<organism evidence="2 3">
    <name type="scientific">Cohaesibacter celericrescens</name>
    <dbReference type="NCBI Taxonomy" id="2067669"/>
    <lineage>
        <taxon>Bacteria</taxon>
        <taxon>Pseudomonadati</taxon>
        <taxon>Pseudomonadota</taxon>
        <taxon>Alphaproteobacteria</taxon>
        <taxon>Hyphomicrobiales</taxon>
        <taxon>Cohaesibacteraceae</taxon>
    </lineage>
</organism>
<comment type="caution">
    <text evidence="2">The sequence shown here is derived from an EMBL/GenBank/DDBJ whole genome shotgun (WGS) entry which is preliminary data.</text>
</comment>
<protein>
    <submittedName>
        <fullName evidence="2">Uncharacterized protein</fullName>
    </submittedName>
</protein>
<dbReference type="AlphaFoldDB" id="A0A2N5XKR6"/>
<evidence type="ECO:0000313" key="2">
    <source>
        <dbReference type="EMBL" id="PLW75084.1"/>
    </source>
</evidence>